<protein>
    <submittedName>
        <fullName evidence="1">CopG family transcriptional regulator</fullName>
    </submittedName>
</protein>
<evidence type="ECO:0000313" key="1">
    <source>
        <dbReference type="EMBL" id="MBE9254698.1"/>
    </source>
</evidence>
<dbReference type="NCBIfam" id="NF047399">
    <property type="entry name" value="BrnA_antitoxin_add"/>
    <property type="match status" value="1"/>
</dbReference>
<organism evidence="1 2">
    <name type="scientific">Synechocystis salina LEGE 00031</name>
    <dbReference type="NCBI Taxonomy" id="1828736"/>
    <lineage>
        <taxon>Bacteria</taxon>
        <taxon>Bacillati</taxon>
        <taxon>Cyanobacteriota</taxon>
        <taxon>Cyanophyceae</taxon>
        <taxon>Synechococcales</taxon>
        <taxon>Merismopediaceae</taxon>
        <taxon>Synechocystis</taxon>
    </lineage>
</organism>
<gene>
    <name evidence="1" type="ORF">IQ217_12790</name>
</gene>
<dbReference type="RefSeq" id="WP_194020231.1">
    <property type="nucleotide sequence ID" value="NZ_JADEVV010000036.1"/>
</dbReference>
<reference evidence="1 2" key="1">
    <citation type="submission" date="2020-10" db="EMBL/GenBank/DDBJ databases">
        <authorList>
            <person name="Castelo-Branco R."/>
            <person name="Eusebio N."/>
            <person name="Adriana R."/>
            <person name="Vieira A."/>
            <person name="Brugerolle De Fraissinette N."/>
            <person name="Rezende De Castro R."/>
            <person name="Schneider M.P."/>
            <person name="Vasconcelos V."/>
            <person name="Leao P.N."/>
        </authorList>
    </citation>
    <scope>NUCLEOTIDE SEQUENCE [LARGE SCALE GENOMIC DNA]</scope>
    <source>
        <strain evidence="1 2">LEGE 00031</strain>
    </source>
</reference>
<dbReference type="EMBL" id="JADEVV010000036">
    <property type="protein sequence ID" value="MBE9254698.1"/>
    <property type="molecule type" value="Genomic_DNA"/>
</dbReference>
<sequence>MKAENFDRKFDAGESILEYLDLSQIQRGNNHENEEEIIALALPSSMILALKAESQRSNLPLNIVLKNWIEEKLSAPF</sequence>
<proteinExistence type="predicted"/>
<name>A0ABR9VTM1_9SYNC</name>
<dbReference type="Proteomes" id="UP000658720">
    <property type="component" value="Unassembled WGS sequence"/>
</dbReference>
<comment type="caution">
    <text evidence="1">The sequence shown here is derived from an EMBL/GenBank/DDBJ whole genome shotgun (WGS) entry which is preliminary data.</text>
</comment>
<accession>A0ABR9VTM1</accession>
<evidence type="ECO:0000313" key="2">
    <source>
        <dbReference type="Proteomes" id="UP000658720"/>
    </source>
</evidence>
<keyword evidence="2" id="KW-1185">Reference proteome</keyword>